<evidence type="ECO:0000259" key="7">
    <source>
        <dbReference type="SMART" id="SM00912"/>
    </source>
</evidence>
<comment type="similarity">
    <text evidence="5">In the N-terminal section; belongs to the CdiA toxin family.</text>
</comment>
<keyword evidence="4" id="KW-0843">Virulence</keyword>
<accession>A0A0H5M1F8</accession>
<evidence type="ECO:0000256" key="1">
    <source>
        <dbReference type="ARBA" id="ARBA00004219"/>
    </source>
</evidence>
<dbReference type="Pfam" id="PF04829">
    <property type="entry name" value="PT-VENN"/>
    <property type="match status" value="1"/>
</dbReference>
<keyword evidence="3" id="KW-1266">Target cell cytoplasm</keyword>
<dbReference type="InterPro" id="IPR011050">
    <property type="entry name" value="Pectin_lyase_fold/virulence"/>
</dbReference>
<dbReference type="EMBL" id="CWJI01000023">
    <property type="protein sequence ID" value="CRY57125.1"/>
    <property type="molecule type" value="Genomic_DNA"/>
</dbReference>
<evidence type="ECO:0000313" key="8">
    <source>
        <dbReference type="EMBL" id="CRY57125.1"/>
    </source>
</evidence>
<dbReference type="GO" id="GO:0090729">
    <property type="term" value="F:toxin activity"/>
    <property type="evidence" value="ECO:0007669"/>
    <property type="project" value="UniProtKB-KW"/>
</dbReference>
<feature type="compositionally biased region" description="Polar residues" evidence="6">
    <location>
        <begin position="1406"/>
        <end position="1416"/>
    </location>
</feature>
<evidence type="ECO:0000256" key="3">
    <source>
        <dbReference type="ARBA" id="ARBA00022913"/>
    </source>
</evidence>
<dbReference type="Proteomes" id="UP000043316">
    <property type="component" value="Unassembled WGS sequence"/>
</dbReference>
<feature type="region of interest" description="Disordered" evidence="6">
    <location>
        <begin position="1917"/>
        <end position="1938"/>
    </location>
</feature>
<dbReference type="InterPro" id="IPR010069">
    <property type="entry name" value="CdiA_FHA1_rpt"/>
</dbReference>
<feature type="region of interest" description="Disordered" evidence="6">
    <location>
        <begin position="66"/>
        <end position="86"/>
    </location>
</feature>
<dbReference type="Pfam" id="PF13332">
    <property type="entry name" value="Fil_haemagg_2"/>
    <property type="match status" value="3"/>
</dbReference>
<dbReference type="NCBIfam" id="TIGR01901">
    <property type="entry name" value="adhes_NPXG"/>
    <property type="match status" value="1"/>
</dbReference>
<dbReference type="SUPFAM" id="SSF51126">
    <property type="entry name" value="Pectin lyase-like"/>
    <property type="match status" value="1"/>
</dbReference>
<dbReference type="Pfam" id="PF05594">
    <property type="entry name" value="Fil_haemagg"/>
    <property type="match status" value="8"/>
</dbReference>
<organism evidence="8 9">
    <name type="scientific">Yersinia intermedia</name>
    <dbReference type="NCBI Taxonomy" id="631"/>
    <lineage>
        <taxon>Bacteria</taxon>
        <taxon>Pseudomonadati</taxon>
        <taxon>Pseudomonadota</taxon>
        <taxon>Gammaproteobacteria</taxon>
        <taxon>Enterobacterales</taxon>
        <taxon>Yersiniaceae</taxon>
        <taxon>Yersinia</taxon>
    </lineage>
</organism>
<evidence type="ECO:0000256" key="6">
    <source>
        <dbReference type="SAM" id="MobiDB-lite"/>
    </source>
</evidence>
<evidence type="ECO:0000313" key="9">
    <source>
        <dbReference type="Proteomes" id="UP000043316"/>
    </source>
</evidence>
<feature type="region of interest" description="Disordered" evidence="6">
    <location>
        <begin position="1"/>
        <end position="21"/>
    </location>
</feature>
<feature type="region of interest" description="Disordered" evidence="6">
    <location>
        <begin position="2479"/>
        <end position="2505"/>
    </location>
</feature>
<feature type="region of interest" description="Disordered" evidence="6">
    <location>
        <begin position="1406"/>
        <end position="1430"/>
    </location>
</feature>
<dbReference type="Pfam" id="PF05860">
    <property type="entry name" value="TPS"/>
    <property type="match status" value="1"/>
</dbReference>
<proteinExistence type="inferred from homology"/>
<dbReference type="InterPro" id="IPR008619">
    <property type="entry name" value="Filamentous_hemagglutn_rpt"/>
</dbReference>
<dbReference type="SMART" id="SM00912">
    <property type="entry name" value="Haemagg_act"/>
    <property type="match status" value="1"/>
</dbReference>
<dbReference type="InterPro" id="IPR008638">
    <property type="entry name" value="FhaB/CdiA-like_TPS"/>
</dbReference>
<dbReference type="InterPro" id="IPR049271">
    <property type="entry name" value="DUF6862"/>
</dbReference>
<feature type="region of interest" description="Disordered" evidence="6">
    <location>
        <begin position="2903"/>
        <end position="2924"/>
    </location>
</feature>
<dbReference type="Gene3D" id="2.160.20.10">
    <property type="entry name" value="Single-stranded right-handed beta-helix, Pectin lyase-like"/>
    <property type="match status" value="1"/>
</dbReference>
<evidence type="ECO:0000256" key="2">
    <source>
        <dbReference type="ARBA" id="ARBA00022656"/>
    </source>
</evidence>
<gene>
    <name evidence="8" type="primary">hpmA</name>
    <name evidence="8" type="ORF">ERS008476_04173</name>
</gene>
<dbReference type="InterPro" id="IPR025157">
    <property type="entry name" value="Hemagglutinin_rpt"/>
</dbReference>
<feature type="domain" description="Filamentous haemagglutinin FhaB/tRNA nuclease CdiA-like TPS" evidence="7">
    <location>
        <begin position="71"/>
        <end position="191"/>
    </location>
</feature>
<evidence type="ECO:0000256" key="4">
    <source>
        <dbReference type="ARBA" id="ARBA00023026"/>
    </source>
</evidence>
<dbReference type="InterPro" id="IPR006914">
    <property type="entry name" value="VENN_dom"/>
</dbReference>
<dbReference type="Pfam" id="PF21726">
    <property type="entry name" value="DUF6862"/>
    <property type="match status" value="1"/>
</dbReference>
<dbReference type="GO" id="GO:0003824">
    <property type="term" value="F:catalytic activity"/>
    <property type="evidence" value="ECO:0007669"/>
    <property type="project" value="UniProtKB-ARBA"/>
</dbReference>
<sequence>MVVADIAASGRATSSPSSGVGHAQRRCISALSSLSFSLLLALGCVSLSAQADIVADAGAPAGQQPTIISSANGTPQANIQTPSSGGVSRNVYSQFDVDNRGVILNNGHGVNQTQLGGFVDANPWLARGEASIILNEVNSRDPSKLNGYIEVAGRKAQVVIANPAGITCEGCGFINANRATLTTGQVQLNNGQLTGYDVERGEIIVQGAGMDSSRQDHTDLIARSVKVNASLWANDLNVTTGRNQVDAAHQNINAKAADGSPRPTVAVDVANLGGMYAGKIRLIGTESGVGVRNAGEIGASAGDITITADGMLVNSGQINSAQQLTVKTTGEIENAGVLYAQGNTQLTTAGKLSNTGTLAAAGDTSLRAAEVNSSRNSVLGAGVKSDNSRITSGTLRVEASGKLLAQGKNISGTAQHFTGQSLDLSGSQTQSGDLALSAQGGEIDLTGADLSANQLSASTASMLRTDSARLIAEQMTLDTHSLSNVGGVIAQTGAADFNLNLAGALDNRGGKILSSRQLSLQAETLTSNDNSLLGAGVQSDGKLAQHGDLQVATRQALMAQGQNVAAGDMTLSGASIDLTGSQTQASNIAINARDGGISTQDATLITPGTLAVTAAADPEQTLNNRGGKLHAENIQLNLGKWVNSNGEVAAATDLQVNLQSDFTHQTGARITAGRDLRFSTSAALNNQHKLEAGRDMQLAALSVNNTNADNSSALLAGQNLSLNTDSLLNNGAIYAAGIGQLTVQGSANNSGLIAAQGDLQLHANDLLSSSTSLLGAGLKADGSRANSGNLTLNTDQALIAQGQNIAVGDLALSGRGIDVAGSKTQANAINLAAGAGDLNLTGALVKAATQLSASTASLLSTDKGNVIAEQITLTAQALSNLGGVIAQTGITDFNLNLASYLDNRSGAIFAKGNVDVQAQQLKSDSGSLLGAGVQSDGHLTDTGDLVVMTRQDLTAQGQSLAAGAMALTGSRVDLTDSHTQAQGINITANSGDISTQRANIVSLGSLTLNAGANATQTLNNQGGALAANNIALNLGWFDSSAGKMTASQDLTIGLQGDFSNLAGSTLQAGRDLTFKTSGAFTNDGQILAGRKLSTDSNSLLNTGKINAAQAELTTAGALINRGEIFSSGQLDTDSSTLLNSGTLISATATLKARERITNTGPHALIGATEVNGTLALLAPVIENSDTVTNTDTAPTTTLLGMGKIILAGGQDSSGNHQTAAQVLNISGLIESGKDLLVYANTLTNRRHILTANTEFVTGETVSGTAYWTAENPNIPGGRYAEPPHGGSMNSDYIGTNYTSTSAYNSIDKISPEAQLLAGGNLTPHVNTLENFWSKVSAQGEIDLTGVTLQQDGWTGQQRLIERTTSTGEWRYRTYKGNLWGTGWGPEVREHATNQYASSLTAKTISGSGTTISNGATPGTVAPPTERDSSGKNIALEFNGISLALPSGGLYQLSAGNNTPTAGDKLSLDSINHLPPLDPNVDRAGLTPPDRTVNTGYLIETNPAFADLNHWKGSDYFLQQVNSDPALIHKRLGDNAYEQRLVRDQVLALTGQAVTHDYSSAQAQFEQLFASGLEYSKTFNIALGTHISAEQMAALTTNMVLMETREVAGETVLVPVVYLAGIKAGELQANGALIAAENITLTDVQGFNNSGAMIATHNLNLSMAQDITLTSNGGLLQAGNNMLLSTLNSDIELTGTRLNATNLQLDSGRDLILRTGSEQLSSNNGSVWRDQSLLGPLASLNISNNAVINTERDFIQQGAGLNVGKDLQINTGGDWLLNTVQTRDQISSNYGHGTATSEHIRHLGSEVNVGGALTANVDNLTAVGANIQAGTMDVQAQNINLSAATDSLKVTGESSSKRHKGTIDLYDETLIGSQLSAKGDINLKTAQDINLSASGIQTDGALKLAAGGDVILTTQAEQHDEQRTHTGTKKGLASTTTTRTEDSLHQTWAVGSLLSAGSIDASAKNIAVTGSQVVADNDIHLRAQDNITIGTAQQSQSESHLFEQKKSGLMSTGGIGVTVGSNSTKTTDTGQSISNVGSTVGSVLGNISMTAGEDLTVTGSDVLAGKDISLTGQNVAIVAAENQSTQTHIVEQKSSGLTLALSGAVGSALNTAVTAAKDASEESNGRLAALKGVKAALGGVQAVQAGQLVQAQGGDSASMFGASISLGAQKSSSQQQQEQTSVTGSTLTAGNNLTINATGDGNPTNGDIVVQGSQLKAGGDTTLDAARDVLLLGAASTQKTDGSNRSSGGSVGVSVGIGGSGSGLSIFANANKGQGKEHGDGTFWTETQIDTGGTLSLSSGRDTALIGAQANGETVKVDVGRDLLLQSQQDSDNYDSKQTSVSGGVSVAVIGAGGSANLSMSRDKLHSNYDSVQEQSGIFAGKGGFDITVGEHTQLDGAVIASTADKSKNSLDTGTLGFSNIENKADFKAEHQGGSLSTGGPVGSDLLSNLGSVVLSGLGNSGHAEGTTQAAVSDGTITIRDTDKQQQNVDDLSRDTDNANGSIGPIFDKEKEQNRLKEAQLIGEIGGQAMDIARTQGDIIGLETALKANPALKGDAEALRETKEYKAEMKKYGTGSALQQGIQAATAAIQGLAGGDMAKALAGASAPYLAEVIHNMTLDPTRKGGVNTEANLMAHAVLGAVVAQVNGNSALAGASGAVMGEYIAQQMYPGIAREDLNEEQRQTLSALGTLAAGLAGGLAGGSTADTVAGAQAGKNAVENNYLSVSEKTELELAKQTLLNSKDPVEREKAQKKYDALIEKNITSDQKVINACSNGNAESAACASARLDVIVAKGEYETGPYNSKVSQQYADAYGQIVNLLNITSLDTQNQQQIKDAMVNYAMAQLGVDKATATAYIETYDGMKIVAASVTPILGAAAVNKLSSLTNKVVSAKTPQSASVIKSYGPYESGPLGNPNDQRAPASTFRSGTYTEKVAETDIYLYRDYGGSAKVDGRYWTPEPSKGPLQSQLDSAVLPEWGNTFQNQAIIKIPRGTTYYEGAAAAQTGTQGTNPTLHGGGTQIFLPTPQNDWIIKK</sequence>
<dbReference type="NCBIfam" id="TIGR01731">
    <property type="entry name" value="fil_hemag_20aa"/>
    <property type="match status" value="9"/>
</dbReference>
<reference evidence="9" key="1">
    <citation type="submission" date="2015-03" db="EMBL/GenBank/DDBJ databases">
        <authorList>
            <consortium name="Pathogen Informatics"/>
        </authorList>
    </citation>
    <scope>NUCLEOTIDE SEQUENCE [LARGE SCALE GENOMIC DNA]</scope>
    <source>
        <strain evidence="9">R148</strain>
    </source>
</reference>
<comment type="subcellular location">
    <subcellularLocation>
        <location evidence="1">Target cell</location>
        <location evidence="1">Target cell cytoplasm</location>
    </subcellularLocation>
</comment>
<evidence type="ECO:0000256" key="5">
    <source>
        <dbReference type="ARBA" id="ARBA00024043"/>
    </source>
</evidence>
<protein>
    <submittedName>
        <fullName evidence="8">Adhesin</fullName>
    </submittedName>
</protein>
<dbReference type="InterPro" id="IPR012334">
    <property type="entry name" value="Pectin_lyas_fold"/>
</dbReference>
<keyword evidence="2" id="KW-0800">Toxin</keyword>
<name>A0A0H5M1F8_YERIN</name>